<comment type="caution">
    <text evidence="1">The sequence shown here is derived from an EMBL/GenBank/DDBJ whole genome shotgun (WGS) entry which is preliminary data.</text>
</comment>
<keyword evidence="2" id="KW-1185">Reference proteome</keyword>
<accession>A0ABV5YP20</accession>
<proteinExistence type="predicted"/>
<evidence type="ECO:0000313" key="1">
    <source>
        <dbReference type="EMBL" id="MFB9836789.1"/>
    </source>
</evidence>
<gene>
    <name evidence="1" type="ORF">ACFFNX_31900</name>
</gene>
<dbReference type="EMBL" id="JBHLZP010000312">
    <property type="protein sequence ID" value="MFB9836789.1"/>
    <property type="molecule type" value="Genomic_DNA"/>
</dbReference>
<dbReference type="RefSeq" id="WP_378209588.1">
    <property type="nucleotide sequence ID" value="NZ_JBHLZP010000312.1"/>
</dbReference>
<protein>
    <recommendedName>
        <fullName evidence="3">Outer membrane repeat protein</fullName>
    </recommendedName>
</protein>
<reference evidence="1 2" key="1">
    <citation type="submission" date="2024-09" db="EMBL/GenBank/DDBJ databases">
        <authorList>
            <person name="Sun Q."/>
            <person name="Mori K."/>
        </authorList>
    </citation>
    <scope>NUCLEOTIDE SEQUENCE [LARGE SCALE GENOMIC DNA]</scope>
    <source>
        <strain evidence="1 2">TBRC 0563</strain>
    </source>
</reference>
<dbReference type="Proteomes" id="UP001589627">
    <property type="component" value="Unassembled WGS sequence"/>
</dbReference>
<evidence type="ECO:0000313" key="2">
    <source>
        <dbReference type="Proteomes" id="UP001589627"/>
    </source>
</evidence>
<sequence>MGSFTRWTSGTGIAVAAGGMLVATCPAPSMATTRLVRVPCSVTALNAAITAADTSPGLILRLAPRCVYDIQTPATAATGLPTITGDVTLLGGPGTTIRRAPAAAAFRVLDVAAGARLSLAGIAILNGSTSGLGGGIQNAGRLVLSRVTIAGNTAGSGGAIAGLAGSRTTVSRSALQQNATTGVGGGGMLNSGTAVLYATAVRYNTAPVNGGGVNTQPNGATQLIRTTVERNVSGGLGGGLSNLGNTTLSHTRVQFNRASAGGGIATGNANVLISRSIVRANIPDNCSPLNTIAGCVN</sequence>
<dbReference type="SUPFAM" id="SSF51126">
    <property type="entry name" value="Pectin lyase-like"/>
    <property type="match status" value="1"/>
</dbReference>
<dbReference type="InterPro" id="IPR011050">
    <property type="entry name" value="Pectin_lyase_fold/virulence"/>
</dbReference>
<name>A0ABV5YP20_9ACTN</name>
<evidence type="ECO:0008006" key="3">
    <source>
        <dbReference type="Google" id="ProtNLM"/>
    </source>
</evidence>
<organism evidence="1 2">
    <name type="scientific">Actinoallomurus acaciae</name>
    <dbReference type="NCBI Taxonomy" id="502577"/>
    <lineage>
        <taxon>Bacteria</taxon>
        <taxon>Bacillati</taxon>
        <taxon>Actinomycetota</taxon>
        <taxon>Actinomycetes</taxon>
        <taxon>Streptosporangiales</taxon>
        <taxon>Thermomonosporaceae</taxon>
        <taxon>Actinoallomurus</taxon>
    </lineage>
</organism>